<accession>A0A673ZRV1</accession>
<keyword evidence="4" id="KW-1185">Reference proteome</keyword>
<evidence type="ECO:0000256" key="2">
    <source>
        <dbReference type="ARBA" id="ARBA00022737"/>
    </source>
</evidence>
<dbReference type="Ensembl" id="ENSSTUT00000052342.1">
    <property type="protein sequence ID" value="ENSSTUP00000050064.1"/>
    <property type="gene ID" value="ENSSTUG00000021161.1"/>
</dbReference>
<sequence>TGVKWLSAGLQNPNCKLEILRLSFCGVTEEDCNYLASALRSNPSHLRELDLSFNHPGESGLKGLCLTWSPTPICPSGRYGPCMTTHSF</sequence>
<dbReference type="OMA" id="FCTISEI"/>
<dbReference type="InterPro" id="IPR001611">
    <property type="entry name" value="Leu-rich_rpt"/>
</dbReference>
<dbReference type="Proteomes" id="UP000472277">
    <property type="component" value="Chromosome 12"/>
</dbReference>
<evidence type="ECO:0000313" key="3">
    <source>
        <dbReference type="Ensembl" id="ENSSTUP00000050064.1"/>
    </source>
</evidence>
<dbReference type="SUPFAM" id="SSF52047">
    <property type="entry name" value="RNI-like"/>
    <property type="match status" value="1"/>
</dbReference>
<evidence type="ECO:0000256" key="1">
    <source>
        <dbReference type="ARBA" id="ARBA00022614"/>
    </source>
</evidence>
<dbReference type="SMART" id="SM00368">
    <property type="entry name" value="LRR_RI"/>
    <property type="match status" value="2"/>
</dbReference>
<dbReference type="Gene3D" id="3.80.10.10">
    <property type="entry name" value="Ribonuclease Inhibitor"/>
    <property type="match status" value="1"/>
</dbReference>
<dbReference type="InParanoid" id="A0A673ZRV1"/>
<name>A0A673ZRV1_SALTR</name>
<proteinExistence type="predicted"/>
<dbReference type="Pfam" id="PF13516">
    <property type="entry name" value="LRR_6"/>
    <property type="match status" value="2"/>
</dbReference>
<organism evidence="3 4">
    <name type="scientific">Salmo trutta</name>
    <name type="common">Brown trout</name>
    <dbReference type="NCBI Taxonomy" id="8032"/>
    <lineage>
        <taxon>Eukaryota</taxon>
        <taxon>Metazoa</taxon>
        <taxon>Chordata</taxon>
        <taxon>Craniata</taxon>
        <taxon>Vertebrata</taxon>
        <taxon>Euteleostomi</taxon>
        <taxon>Actinopterygii</taxon>
        <taxon>Neopterygii</taxon>
        <taxon>Teleostei</taxon>
        <taxon>Protacanthopterygii</taxon>
        <taxon>Salmoniformes</taxon>
        <taxon>Salmonidae</taxon>
        <taxon>Salmoninae</taxon>
        <taxon>Salmo</taxon>
    </lineage>
</organism>
<evidence type="ECO:0000313" key="4">
    <source>
        <dbReference type="Proteomes" id="UP000472277"/>
    </source>
</evidence>
<dbReference type="GeneTree" id="ENSGT01070000253760"/>
<protein>
    <submittedName>
        <fullName evidence="3">Uncharacterized protein</fullName>
    </submittedName>
</protein>
<keyword evidence="2" id="KW-0677">Repeat</keyword>
<dbReference type="InterPro" id="IPR051261">
    <property type="entry name" value="NLR"/>
</dbReference>
<reference evidence="3" key="1">
    <citation type="submission" date="2025-08" db="UniProtKB">
        <authorList>
            <consortium name="Ensembl"/>
        </authorList>
    </citation>
    <scope>IDENTIFICATION</scope>
</reference>
<dbReference type="AlphaFoldDB" id="A0A673ZRV1"/>
<dbReference type="PANTHER" id="PTHR24106">
    <property type="entry name" value="NACHT, LRR AND CARD DOMAINS-CONTAINING"/>
    <property type="match status" value="1"/>
</dbReference>
<keyword evidence="1" id="KW-0433">Leucine-rich repeat</keyword>
<dbReference type="InterPro" id="IPR032675">
    <property type="entry name" value="LRR_dom_sf"/>
</dbReference>
<reference evidence="3" key="2">
    <citation type="submission" date="2025-09" db="UniProtKB">
        <authorList>
            <consortium name="Ensembl"/>
        </authorList>
    </citation>
    <scope>IDENTIFICATION</scope>
</reference>